<keyword evidence="3" id="KW-1185">Reference proteome</keyword>
<dbReference type="Proteomes" id="UP000824782">
    <property type="component" value="Unassembled WGS sequence"/>
</dbReference>
<name>A0AAV7ABY0_ENGPU</name>
<organism evidence="2 3">
    <name type="scientific">Engystomops pustulosus</name>
    <name type="common">Tungara frog</name>
    <name type="synonym">Physalaemus pustulosus</name>
    <dbReference type="NCBI Taxonomy" id="76066"/>
    <lineage>
        <taxon>Eukaryota</taxon>
        <taxon>Metazoa</taxon>
        <taxon>Chordata</taxon>
        <taxon>Craniata</taxon>
        <taxon>Vertebrata</taxon>
        <taxon>Euteleostomi</taxon>
        <taxon>Amphibia</taxon>
        <taxon>Batrachia</taxon>
        <taxon>Anura</taxon>
        <taxon>Neobatrachia</taxon>
        <taxon>Hyloidea</taxon>
        <taxon>Leptodactylidae</taxon>
        <taxon>Leiuperinae</taxon>
        <taxon>Engystomops</taxon>
    </lineage>
</organism>
<sequence>MHLGTLLQDILMITDFQVYHQEGKAASTLKEEASPNTQGKDQLHLRERAHSPGYYTESIGPLDNQLKSLELGRGGVQERVILQVQRKT</sequence>
<comment type="caution">
    <text evidence="2">The sequence shown here is derived from an EMBL/GenBank/DDBJ whole genome shotgun (WGS) entry which is preliminary data.</text>
</comment>
<protein>
    <submittedName>
        <fullName evidence="2">Uncharacterized protein</fullName>
    </submittedName>
</protein>
<accession>A0AAV7ABY0</accession>
<evidence type="ECO:0000256" key="1">
    <source>
        <dbReference type="SAM" id="MobiDB-lite"/>
    </source>
</evidence>
<reference evidence="2" key="1">
    <citation type="thesis" date="2020" institute="ProQuest LLC" country="789 East Eisenhower Parkway, Ann Arbor, MI, USA">
        <title>Comparative Genomics and Chromosome Evolution.</title>
        <authorList>
            <person name="Mudd A.B."/>
        </authorList>
    </citation>
    <scope>NUCLEOTIDE SEQUENCE</scope>
    <source>
        <strain evidence="2">237g6f4</strain>
        <tissue evidence="2">Blood</tissue>
    </source>
</reference>
<feature type="compositionally biased region" description="Basic and acidic residues" evidence="1">
    <location>
        <begin position="41"/>
        <end position="50"/>
    </location>
</feature>
<evidence type="ECO:0000313" key="3">
    <source>
        <dbReference type="Proteomes" id="UP000824782"/>
    </source>
</evidence>
<gene>
    <name evidence="2" type="ORF">GDO81_017755</name>
</gene>
<feature type="region of interest" description="Disordered" evidence="1">
    <location>
        <begin position="27"/>
        <end position="59"/>
    </location>
</feature>
<proteinExistence type="predicted"/>
<evidence type="ECO:0000313" key="2">
    <source>
        <dbReference type="EMBL" id="KAG8555598.1"/>
    </source>
</evidence>
<dbReference type="EMBL" id="WNYA01000009">
    <property type="protein sequence ID" value="KAG8555598.1"/>
    <property type="molecule type" value="Genomic_DNA"/>
</dbReference>
<dbReference type="AlphaFoldDB" id="A0AAV7ABY0"/>